<gene>
    <name evidence="1" type="ORF">M1B34_24685</name>
</gene>
<evidence type="ECO:0000313" key="2">
    <source>
        <dbReference type="Proteomes" id="UP001155059"/>
    </source>
</evidence>
<protein>
    <submittedName>
        <fullName evidence="1">Uncharacterized protein</fullName>
    </submittedName>
</protein>
<reference evidence="1 2" key="1">
    <citation type="journal article" date="2022" name="Int. J. Syst. Evol. Microbiol.">
        <title>Pseudomonas aegrilactucae sp. nov. and Pseudomonas morbosilactucae sp. nov., pathogens causing bacterial rot of lettuce in Japan.</title>
        <authorList>
            <person name="Sawada H."/>
            <person name="Fujikawa T."/>
            <person name="Satou M."/>
        </authorList>
    </citation>
    <scope>NUCLEOTIDE SEQUENCE [LARGE SCALE GENOMIC DNA]</scope>
    <source>
        <strain evidence="1 2">MAFF 302030</strain>
    </source>
</reference>
<dbReference type="AlphaFoldDB" id="A0A9X1YYX4"/>
<dbReference type="EMBL" id="JALQCW010000070">
    <property type="protein sequence ID" value="MCK9800788.1"/>
    <property type="molecule type" value="Genomic_DNA"/>
</dbReference>
<dbReference type="Proteomes" id="UP001155059">
    <property type="component" value="Unassembled WGS sequence"/>
</dbReference>
<sequence length="238" mass="26476">MLERLLCPPLSAPLSQKQYGALRVSLNTLIEALASAGKGRGALKATLPPLIDMKRSRLNGPGARGSRERWQLNPDNEVLIWNAILLQGLFGVPKIAITLIREHSERKAYVGWASQLFLGRQSVAGLGLLRQEMIILLERLAEADLSKEKLPNPFADALPQMGFGPHEGNLLKTLASQTAVLSMGDSMMAHYLNDELELAYKRANEVVTDNALLLKYRDLIISEYQEAKEFDDLLDFLR</sequence>
<name>A0A9X1YYX4_9PSED</name>
<reference evidence="1 2" key="2">
    <citation type="journal article" date="2023" name="Plant Pathol.">
        <title>Dismantling and reorganizing Pseudomonas marginalis sensu#lato.</title>
        <authorList>
            <person name="Sawada H."/>
            <person name="Fujikawa T."/>
            <person name="Satou M."/>
        </authorList>
    </citation>
    <scope>NUCLEOTIDE SEQUENCE [LARGE SCALE GENOMIC DNA]</scope>
    <source>
        <strain evidence="1 2">MAFF 302030</strain>
    </source>
</reference>
<proteinExistence type="predicted"/>
<dbReference type="RefSeq" id="WP_268266473.1">
    <property type="nucleotide sequence ID" value="NZ_JALQCW010000070.1"/>
</dbReference>
<evidence type="ECO:0000313" key="1">
    <source>
        <dbReference type="EMBL" id="MCK9800788.1"/>
    </source>
</evidence>
<accession>A0A9X1YYX4</accession>
<comment type="caution">
    <text evidence="1">The sequence shown here is derived from an EMBL/GenBank/DDBJ whole genome shotgun (WGS) entry which is preliminary data.</text>
</comment>
<organism evidence="1 2">
    <name type="scientific">Pseudomonas morbosilactucae</name>
    <dbReference type="NCBI Taxonomy" id="2938197"/>
    <lineage>
        <taxon>Bacteria</taxon>
        <taxon>Pseudomonadati</taxon>
        <taxon>Pseudomonadota</taxon>
        <taxon>Gammaproteobacteria</taxon>
        <taxon>Pseudomonadales</taxon>
        <taxon>Pseudomonadaceae</taxon>
        <taxon>Pseudomonas</taxon>
    </lineage>
</organism>